<feature type="transmembrane region" description="Helical" evidence="1">
    <location>
        <begin position="127"/>
        <end position="142"/>
    </location>
</feature>
<keyword evidence="1" id="KW-0472">Membrane</keyword>
<dbReference type="PANTHER" id="PTHR30590:SF2">
    <property type="entry name" value="INNER MEMBRANE PROTEIN"/>
    <property type="match status" value="1"/>
</dbReference>
<evidence type="ECO:0000256" key="1">
    <source>
        <dbReference type="SAM" id="Phobius"/>
    </source>
</evidence>
<feature type="transmembrane region" description="Helical" evidence="1">
    <location>
        <begin position="298"/>
        <end position="315"/>
    </location>
</feature>
<keyword evidence="1" id="KW-1133">Transmembrane helix</keyword>
<accession>A0A1E5T6R2</accession>
<evidence type="ECO:0000313" key="4">
    <source>
        <dbReference type="Proteomes" id="UP000095552"/>
    </source>
</evidence>
<evidence type="ECO:0000313" key="3">
    <source>
        <dbReference type="EMBL" id="OEK07069.1"/>
    </source>
</evidence>
<dbReference type="Pfam" id="PF04235">
    <property type="entry name" value="DUF418"/>
    <property type="match status" value="1"/>
</dbReference>
<comment type="caution">
    <text evidence="3">The sequence shown here is derived from an EMBL/GenBank/DDBJ whole genome shotgun (WGS) entry which is preliminary data.</text>
</comment>
<feature type="transmembrane region" description="Helical" evidence="1">
    <location>
        <begin position="154"/>
        <end position="174"/>
    </location>
</feature>
<feature type="domain" description="DUF418" evidence="2">
    <location>
        <begin position="242"/>
        <end position="404"/>
    </location>
</feature>
<gene>
    <name evidence="3" type="ORF">BFP71_05270</name>
</gene>
<dbReference type="OrthoDB" id="9807744at2"/>
<dbReference type="STRING" id="1563681.BFP71_05270"/>
<dbReference type="PANTHER" id="PTHR30590">
    <property type="entry name" value="INNER MEMBRANE PROTEIN"/>
    <property type="match status" value="1"/>
</dbReference>
<protein>
    <recommendedName>
        <fullName evidence="2">DUF418 domain-containing protein</fullName>
    </recommendedName>
</protein>
<feature type="transmembrane region" description="Helical" evidence="1">
    <location>
        <begin position="336"/>
        <end position="355"/>
    </location>
</feature>
<organism evidence="3 4">
    <name type="scientific">Roseivirga misakiensis</name>
    <dbReference type="NCBI Taxonomy" id="1563681"/>
    <lineage>
        <taxon>Bacteria</taxon>
        <taxon>Pseudomonadati</taxon>
        <taxon>Bacteroidota</taxon>
        <taxon>Cytophagia</taxon>
        <taxon>Cytophagales</taxon>
        <taxon>Roseivirgaceae</taxon>
        <taxon>Roseivirga</taxon>
    </lineage>
</organism>
<dbReference type="RefSeq" id="WP_069834381.1">
    <property type="nucleotide sequence ID" value="NZ_MDGQ01000003.1"/>
</dbReference>
<dbReference type="InterPro" id="IPR007349">
    <property type="entry name" value="DUF418"/>
</dbReference>
<dbReference type="Proteomes" id="UP000095552">
    <property type="component" value="Unassembled WGS sequence"/>
</dbReference>
<dbReference type="EMBL" id="MDGQ01000003">
    <property type="protein sequence ID" value="OEK07069.1"/>
    <property type="molecule type" value="Genomic_DNA"/>
</dbReference>
<reference evidence="3 4" key="1">
    <citation type="submission" date="2016-08" db="EMBL/GenBank/DDBJ databases">
        <title>Draft genome of Fabibacter sp. strain SK-8.</title>
        <authorList>
            <person name="Wong S.-K."/>
            <person name="Hamasaki K."/>
            <person name="Yoshizawa S."/>
        </authorList>
    </citation>
    <scope>NUCLEOTIDE SEQUENCE [LARGE SCALE GENOMIC DNA]</scope>
    <source>
        <strain evidence="3 4">SK-8</strain>
    </source>
</reference>
<feature type="transmembrane region" description="Helical" evidence="1">
    <location>
        <begin position="256"/>
        <end position="278"/>
    </location>
</feature>
<keyword evidence="1" id="KW-0812">Transmembrane</keyword>
<evidence type="ECO:0000259" key="2">
    <source>
        <dbReference type="Pfam" id="PF04235"/>
    </source>
</evidence>
<dbReference type="AlphaFoldDB" id="A0A1E5T6R2"/>
<sequence length="411" mass="47004">MAVSSNLLKPVGSPERIVPMDILRGVAVLGILAMNIQSFAMPSAAYSNPTAFENLKGYDLWVWVLSHVFADQKFMSIFSMLFGASIMMLSQKARKENLRSTELQNRRFIFLALIGLGHAYFLWYGDILFAYAVCGFFMFSFRNKKTKVQIRAGIALLVVGSLISLVIGYTTPYWEPGELERTKMEIWTPDKESIAEEIEFSTGSWERQLLFRSGQSFQMQTTIFLFETFWRVSGLMLIGMALFKRRVFKGKQGSRYYGKMIAYGLGVGLSLVVIGLILDFHYKWDFQYSFFFFTQLNYWGSVLMALGYVGIIMLLTKDSTRSFLAKKIAAVGRTALSTYLLQSIICGFIFYGHGLGLFGDLDRSAQAVLVLAIWVFNIAFSNIWLSYFRYGPFEWLWRSLSYGKFQPLMKD</sequence>
<proteinExistence type="predicted"/>
<feature type="transmembrane region" description="Helical" evidence="1">
    <location>
        <begin position="367"/>
        <end position="388"/>
    </location>
</feature>
<name>A0A1E5T6R2_9BACT</name>
<dbReference type="InterPro" id="IPR052529">
    <property type="entry name" value="Bact_Transport_Assoc"/>
</dbReference>
<feature type="transmembrane region" description="Helical" evidence="1">
    <location>
        <begin position="223"/>
        <end position="244"/>
    </location>
</feature>
<keyword evidence="4" id="KW-1185">Reference proteome</keyword>